<feature type="region of interest" description="Disordered" evidence="3">
    <location>
        <begin position="418"/>
        <end position="704"/>
    </location>
</feature>
<feature type="compositionally biased region" description="Polar residues" evidence="3">
    <location>
        <begin position="609"/>
        <end position="656"/>
    </location>
</feature>
<evidence type="ECO:0000256" key="3">
    <source>
        <dbReference type="SAM" id="MobiDB-lite"/>
    </source>
</evidence>
<feature type="domain" description="Cortactin-binding protein-2 N-terminal" evidence="4">
    <location>
        <begin position="51"/>
        <end position="238"/>
    </location>
</feature>
<feature type="compositionally biased region" description="Polar residues" evidence="3">
    <location>
        <begin position="441"/>
        <end position="482"/>
    </location>
</feature>
<evidence type="ECO:0000256" key="1">
    <source>
        <dbReference type="ARBA" id="ARBA00023054"/>
    </source>
</evidence>
<proteinExistence type="evidence at transcript level"/>
<protein>
    <submittedName>
        <fullName evidence="5">Cortactin-binding protein 2</fullName>
    </submittedName>
</protein>
<evidence type="ECO:0000256" key="2">
    <source>
        <dbReference type="SAM" id="Coils"/>
    </source>
</evidence>
<dbReference type="InterPro" id="IPR019131">
    <property type="entry name" value="Cortactin-binding_p2_N"/>
</dbReference>
<gene>
    <name evidence="5" type="primary">Cttnbp2</name>
</gene>
<dbReference type="Pfam" id="PF09727">
    <property type="entry name" value="CortBP2"/>
    <property type="match status" value="1"/>
</dbReference>
<name>A0A6F9D9H6_9ASCI</name>
<feature type="compositionally biased region" description="Polar residues" evidence="3">
    <location>
        <begin position="418"/>
        <end position="428"/>
    </location>
</feature>
<evidence type="ECO:0000313" key="5">
    <source>
        <dbReference type="EMBL" id="CAB3234533.1"/>
    </source>
</evidence>
<feature type="compositionally biased region" description="Basic and acidic residues" evidence="3">
    <location>
        <begin position="578"/>
        <end position="594"/>
    </location>
</feature>
<dbReference type="InterPro" id="IPR050719">
    <property type="entry name" value="Cortactin-Actin_Reg"/>
</dbReference>
<dbReference type="AlphaFoldDB" id="A0A6F9D9H6"/>
<sequence length="704" mass="78680">MCLSLFWSRCNMEAEVTSCTTKSHVTETPLSQECRQNNKKATSKSLNMAMLGKNDLLRLLSILEGEVEARDIYITTLQAQVNRDSYVKNNYFQHNISDPFLALMRDNEAVSGSVTPCQADPKQPEQIKIAPLPLLEKVVNKYKKQQEKVKQHLALSDAYYNMINDELIQEKKKRVNQSEKKENSTKEHEQEHEKLMVLLKIEKNKTKQIEHEYKKLLQLVAKERTKYRLIITMLLNERHGAIKCDNSEPKTDTRLNEKLHELVAKNEELEKCLQSSKENEIRMTKQVELLFQQAKTLKINLEADEANLKHVQDEQMQTCMSSYNGEKGLYETPLTPPNEYSGENNLPVIDSSDGHYKTVSVKRTPSVIEKRIVHRKLGSRPIQQCPLPEQQTSDPNTVTRNFKRLPTNHVIISSPTSGAANFALNSPNQPQPSTPFPMEGLTSTEQHQLPSQSSQFQETRQKFQQIVKSSIPPNVSTTINKSQKPESLPPKRSSGGFCAKEGSENNTLPVVSRSKSVTKKKDSLHTSQSPKPPRASENFGMHSSEQTTKIRPPPLPPKKPNLLTTKQTSSKLPSAKASSDKDTGKKAGIGEKASRLSAPKVSAGGISKNHGSANSSKLGSVKRPTSLNANNSNNRGHSKRLSTGNEMNISQSQGIQPTPPGSFNRLSAQQRLFPSQDGPDGQLRSPVTNTVPKSPIGPNMFTYK</sequence>
<evidence type="ECO:0000259" key="4">
    <source>
        <dbReference type="Pfam" id="PF09727"/>
    </source>
</evidence>
<accession>A0A6F9D9H6</accession>
<dbReference type="PANTHER" id="PTHR23166:SF5">
    <property type="entry name" value="CTTNBP2 N-TERMINAL-LIKE PROTEIN"/>
    <property type="match status" value="1"/>
</dbReference>
<feature type="compositionally biased region" description="Polar residues" evidence="3">
    <location>
        <begin position="664"/>
        <end position="673"/>
    </location>
</feature>
<reference evidence="5" key="1">
    <citation type="submission" date="2020-04" db="EMBL/GenBank/DDBJ databases">
        <authorList>
            <person name="Neveu A P."/>
        </authorList>
    </citation>
    <scope>NUCLEOTIDE SEQUENCE</scope>
    <source>
        <tissue evidence="5">Whole embryo</tissue>
    </source>
</reference>
<dbReference type="EMBL" id="LR784242">
    <property type="protein sequence ID" value="CAB3234533.1"/>
    <property type="molecule type" value="mRNA"/>
</dbReference>
<feature type="coiled-coil region" evidence="2">
    <location>
        <begin position="259"/>
        <end position="314"/>
    </location>
</feature>
<dbReference type="PANTHER" id="PTHR23166">
    <property type="entry name" value="FILAMIN/GPBP-INTERACTING PROTEIN"/>
    <property type="match status" value="1"/>
</dbReference>
<organism evidence="5">
    <name type="scientific">Phallusia mammillata</name>
    <dbReference type="NCBI Taxonomy" id="59560"/>
    <lineage>
        <taxon>Eukaryota</taxon>
        <taxon>Metazoa</taxon>
        <taxon>Chordata</taxon>
        <taxon>Tunicata</taxon>
        <taxon>Ascidiacea</taxon>
        <taxon>Phlebobranchia</taxon>
        <taxon>Ascidiidae</taxon>
        <taxon>Phallusia</taxon>
    </lineage>
</organism>
<keyword evidence="1 2" id="KW-0175">Coiled coil</keyword>